<dbReference type="InterPro" id="IPR002190">
    <property type="entry name" value="MHD_dom"/>
</dbReference>
<dbReference type="PROSITE" id="PS50838">
    <property type="entry name" value="MAGE"/>
    <property type="match status" value="1"/>
</dbReference>
<name>A0A9N9NSL5_9GLOM</name>
<dbReference type="InterPro" id="IPR045135">
    <property type="entry name" value="Rpn7_N"/>
</dbReference>
<dbReference type="Pfam" id="PF01454">
    <property type="entry name" value="MAGE"/>
    <property type="match status" value="1"/>
</dbReference>
<evidence type="ECO:0000256" key="7">
    <source>
        <dbReference type="SAM" id="Coils"/>
    </source>
</evidence>
<dbReference type="PANTHER" id="PTHR14145">
    <property type="entry name" value="26S PROTESOME SUBUNIT 6"/>
    <property type="match status" value="1"/>
</dbReference>
<dbReference type="SMART" id="SM00088">
    <property type="entry name" value="PINT"/>
    <property type="match status" value="1"/>
</dbReference>
<evidence type="ECO:0000256" key="3">
    <source>
        <dbReference type="ARBA" id="ARBA00008793"/>
    </source>
</evidence>
<evidence type="ECO:0000259" key="9">
    <source>
        <dbReference type="PROSITE" id="PS50250"/>
    </source>
</evidence>
<keyword evidence="12" id="KW-1185">Reference proteome</keyword>
<dbReference type="InterPro" id="IPR000717">
    <property type="entry name" value="PCI_dom"/>
</dbReference>
<keyword evidence="4" id="KW-0963">Cytoplasm</keyword>
<dbReference type="Pfam" id="PF01399">
    <property type="entry name" value="PCI"/>
    <property type="match status" value="1"/>
</dbReference>
<dbReference type="InterPro" id="IPR041898">
    <property type="entry name" value="MAGE_WH1"/>
</dbReference>
<dbReference type="PROSITE" id="PS50250">
    <property type="entry name" value="PCI"/>
    <property type="match status" value="1"/>
</dbReference>
<comment type="caution">
    <text evidence="11">The sequence shown here is derived from an EMBL/GenBank/DDBJ whole genome shotgun (WGS) entry which is preliminary data.</text>
</comment>
<dbReference type="InterPro" id="IPR036390">
    <property type="entry name" value="WH_DNA-bd_sf"/>
</dbReference>
<accession>A0A9N9NSL5</accession>
<comment type="subcellular location">
    <subcellularLocation>
        <location evidence="2">Cytoplasm</location>
    </subcellularLocation>
    <subcellularLocation>
        <location evidence="1">Nucleus</location>
    </subcellularLocation>
</comment>
<evidence type="ECO:0000256" key="5">
    <source>
        <dbReference type="ARBA" id="ARBA00022790"/>
    </source>
</evidence>
<dbReference type="OrthoDB" id="422427at2759"/>
<dbReference type="GO" id="GO:0005737">
    <property type="term" value="C:cytoplasm"/>
    <property type="evidence" value="ECO:0007669"/>
    <property type="project" value="UniProtKB-SubCell"/>
</dbReference>
<dbReference type="SUPFAM" id="SSF46785">
    <property type="entry name" value="Winged helix' DNA-binding domain"/>
    <property type="match status" value="1"/>
</dbReference>
<dbReference type="Gene3D" id="1.25.40.570">
    <property type="match status" value="1"/>
</dbReference>
<evidence type="ECO:0000313" key="11">
    <source>
        <dbReference type="EMBL" id="CAG8756571.1"/>
    </source>
</evidence>
<dbReference type="PANTHER" id="PTHR14145:SF2">
    <property type="entry name" value="COP9 SIGNALOSOME COMPLEX SUBUNIT 1"/>
    <property type="match status" value="1"/>
</dbReference>
<evidence type="ECO:0000256" key="1">
    <source>
        <dbReference type="ARBA" id="ARBA00004123"/>
    </source>
</evidence>
<feature type="region of interest" description="Disordered" evidence="8">
    <location>
        <begin position="523"/>
        <end position="549"/>
    </location>
</feature>
<evidence type="ECO:0000256" key="2">
    <source>
        <dbReference type="ARBA" id="ARBA00004496"/>
    </source>
</evidence>
<dbReference type="GO" id="GO:0008180">
    <property type="term" value="C:COP9 signalosome"/>
    <property type="evidence" value="ECO:0007669"/>
    <property type="project" value="UniProtKB-KW"/>
</dbReference>
<organism evidence="11 12">
    <name type="scientific">Dentiscutata erythropus</name>
    <dbReference type="NCBI Taxonomy" id="1348616"/>
    <lineage>
        <taxon>Eukaryota</taxon>
        <taxon>Fungi</taxon>
        <taxon>Fungi incertae sedis</taxon>
        <taxon>Mucoromycota</taxon>
        <taxon>Glomeromycotina</taxon>
        <taxon>Glomeromycetes</taxon>
        <taxon>Diversisporales</taxon>
        <taxon>Gigasporaceae</taxon>
        <taxon>Dentiscutata</taxon>
    </lineage>
</organism>
<dbReference type="AlphaFoldDB" id="A0A9N9NSL5"/>
<proteinExistence type="inferred from homology"/>
<gene>
    <name evidence="11" type="ORF">DERYTH_LOCUS17393</name>
</gene>
<evidence type="ECO:0000256" key="8">
    <source>
        <dbReference type="SAM" id="MobiDB-lite"/>
    </source>
</evidence>
<comment type="similarity">
    <text evidence="3">Belongs to the CSN1 family.</text>
</comment>
<dbReference type="InterPro" id="IPR019585">
    <property type="entry name" value="Rpn7/CSN1"/>
</dbReference>
<dbReference type="EMBL" id="CAJVPY010016352">
    <property type="protein sequence ID" value="CAG8756571.1"/>
    <property type="molecule type" value="Genomic_DNA"/>
</dbReference>
<evidence type="ECO:0000259" key="10">
    <source>
        <dbReference type="PROSITE" id="PS50838"/>
    </source>
</evidence>
<dbReference type="Gene3D" id="1.10.10.1200">
    <property type="entry name" value="MAGE homology domain, winged helix WH1 motif"/>
    <property type="match status" value="1"/>
</dbReference>
<protein>
    <submittedName>
        <fullName evidence="11">8480_t:CDS:1</fullName>
    </submittedName>
</protein>
<reference evidence="11" key="1">
    <citation type="submission" date="2021-06" db="EMBL/GenBank/DDBJ databases">
        <authorList>
            <person name="Kallberg Y."/>
            <person name="Tangrot J."/>
            <person name="Rosling A."/>
        </authorList>
    </citation>
    <scope>NUCLEOTIDE SEQUENCE</scope>
    <source>
        <strain evidence="11">MA453B</strain>
    </source>
</reference>
<dbReference type="Gene3D" id="1.10.10.1210">
    <property type="entry name" value="MAGE homology domain, winged helix WH2 motif"/>
    <property type="match status" value="1"/>
</dbReference>
<evidence type="ECO:0000256" key="6">
    <source>
        <dbReference type="ARBA" id="ARBA00023242"/>
    </source>
</evidence>
<feature type="domain" description="MAGE" evidence="10">
    <location>
        <begin position="459"/>
        <end position="677"/>
    </location>
</feature>
<evidence type="ECO:0000313" key="12">
    <source>
        <dbReference type="Proteomes" id="UP000789405"/>
    </source>
</evidence>
<evidence type="ECO:0000256" key="4">
    <source>
        <dbReference type="ARBA" id="ARBA00022490"/>
    </source>
</evidence>
<dbReference type="Proteomes" id="UP000789405">
    <property type="component" value="Unassembled WGS sequence"/>
</dbReference>
<feature type="domain" description="PCI" evidence="9">
    <location>
        <begin position="221"/>
        <end position="394"/>
    </location>
</feature>
<dbReference type="Pfam" id="PF10602">
    <property type="entry name" value="RPN7"/>
    <property type="match status" value="1"/>
</dbReference>
<keyword evidence="6" id="KW-0539">Nucleus</keyword>
<feature type="coiled-coil region" evidence="7">
    <location>
        <begin position="104"/>
        <end position="131"/>
    </location>
</feature>
<keyword evidence="7" id="KW-0175">Coiled coil</keyword>
<dbReference type="SMART" id="SM01373">
    <property type="entry name" value="MAGE"/>
    <property type="match status" value="1"/>
</dbReference>
<keyword evidence="5" id="KW-0736">Signalosome</keyword>
<sequence length="696" mass="79456">MEDSNANAKRKRTLDIIVDSPNNLDLDTYIANYKGHTKVDRLLFMAKRCPPLQIDAYKLALQELRDNSLDHNKYLNTANKLNEVLASQGYPSYPVDNAWVETTQKRAKAALERLEVELKNFKNNLIKESIRMGHNDLGDHYYNCGNPTNGLKCYSRTRDYCTTSKHVIEMCLNVIKVSIELGNFSHVHSYVIKAESTPDIQPVVQAKLKVAAALAHLDSNKYKQAANLFLETSFEISHPQNNYSEVISPNDIAVYGGLCALASFDRKQLKKQVIDNTEFKQFLELEPHIRELIYGFYNSKYSIVLDILERWKNDYLLDLHLHNHVESLYDNIRKKALVQYFSPFLTVDMNKMAQSFGTTVPKLERELAKLITENHIQARIDSHKKILCAKQQDHRSGIFQKSLKMGDEYEQSTNAMLLQLRVCVTLCQMVNSEDSSNEGSGQVLSHAERAAQKLSTEELERKVKDVIRLALSSELRKIPLKRDEITRKILHEHSRAFTVVMNKARERLRDIFGMDLVELPAKEKKAVTSSGTTRRGGANKDKSSSASKSYALQTILPQKLRETGLIQWDRNGEQETMGLLTVILSLIHVNGRVLSDDQLRHYFRTLYLDNNPNFELEKLLANFVKQGYLDKQKSGFADSSSQAPEKDHVEYRWGPRAKIEMPEANLCDFVKSVYGDDAPPDIVKQIERASGIAIEK</sequence>
<dbReference type="InterPro" id="IPR041899">
    <property type="entry name" value="MAGE_WH2"/>
</dbReference>